<evidence type="ECO:0000256" key="6">
    <source>
        <dbReference type="SAM" id="Phobius"/>
    </source>
</evidence>
<dbReference type="PANTHER" id="PTHR30086:SF19">
    <property type="entry name" value="THREONINE EFFLUX PROTEIN"/>
    <property type="match status" value="1"/>
</dbReference>
<dbReference type="RefSeq" id="WP_279965513.1">
    <property type="nucleotide sequence ID" value="NZ_CP122537.1"/>
</dbReference>
<dbReference type="Proteomes" id="UP001243420">
    <property type="component" value="Chromosome"/>
</dbReference>
<reference evidence="7 8" key="1">
    <citation type="submission" date="2023-04" db="EMBL/GenBank/DDBJ databases">
        <title>Jannaschia ovalis sp. nov., a marine bacterium isolated from sea tidal flat.</title>
        <authorList>
            <person name="Kwon D.Y."/>
            <person name="Kim J.-J."/>
        </authorList>
    </citation>
    <scope>NUCLEOTIDE SEQUENCE [LARGE SCALE GENOMIC DNA]</scope>
    <source>
        <strain evidence="7 8">GRR-S6-38</strain>
    </source>
</reference>
<evidence type="ECO:0000256" key="5">
    <source>
        <dbReference type="ARBA" id="ARBA00023136"/>
    </source>
</evidence>
<accession>A0ABY8LBQ9</accession>
<keyword evidence="8" id="KW-1185">Reference proteome</keyword>
<keyword evidence="2" id="KW-1003">Cell membrane</keyword>
<evidence type="ECO:0000256" key="1">
    <source>
        <dbReference type="ARBA" id="ARBA00004651"/>
    </source>
</evidence>
<evidence type="ECO:0000256" key="3">
    <source>
        <dbReference type="ARBA" id="ARBA00022692"/>
    </source>
</evidence>
<keyword evidence="4 6" id="KW-1133">Transmembrane helix</keyword>
<comment type="subcellular location">
    <subcellularLocation>
        <location evidence="1">Cell membrane</location>
        <topology evidence="1">Multi-pass membrane protein</topology>
    </subcellularLocation>
</comment>
<evidence type="ECO:0000313" key="8">
    <source>
        <dbReference type="Proteomes" id="UP001243420"/>
    </source>
</evidence>
<evidence type="ECO:0000256" key="4">
    <source>
        <dbReference type="ARBA" id="ARBA00022989"/>
    </source>
</evidence>
<evidence type="ECO:0000256" key="2">
    <source>
        <dbReference type="ARBA" id="ARBA00022475"/>
    </source>
</evidence>
<keyword evidence="3 6" id="KW-0812">Transmembrane</keyword>
<dbReference type="InterPro" id="IPR001123">
    <property type="entry name" value="LeuE-type"/>
</dbReference>
<proteinExistence type="predicted"/>
<dbReference type="EMBL" id="CP122537">
    <property type="protein sequence ID" value="WGH78762.1"/>
    <property type="molecule type" value="Genomic_DNA"/>
</dbReference>
<evidence type="ECO:0000313" key="7">
    <source>
        <dbReference type="EMBL" id="WGH78762.1"/>
    </source>
</evidence>
<gene>
    <name evidence="7" type="ORF">P8627_00435</name>
</gene>
<dbReference type="PANTHER" id="PTHR30086">
    <property type="entry name" value="ARGININE EXPORTER PROTEIN ARGO"/>
    <property type="match status" value="1"/>
</dbReference>
<feature type="transmembrane region" description="Helical" evidence="6">
    <location>
        <begin position="148"/>
        <end position="172"/>
    </location>
</feature>
<protein>
    <submittedName>
        <fullName evidence="7">LysE family transporter</fullName>
    </submittedName>
</protein>
<dbReference type="Pfam" id="PF01810">
    <property type="entry name" value="LysE"/>
    <property type="match status" value="1"/>
</dbReference>
<keyword evidence="5 6" id="KW-0472">Membrane</keyword>
<sequence>MSALAFVTLALAHLLAAISPGPSFVLSVKTAAAEGYRPALGLALGFGLAATIWAGAALLGLSLLFEIAPLLFTALKFLGAAFLVWLAVRMWRHAPDPIPAAEAGPPRGMRSAIRLGTLAMLANPKPAIFFGAIFVGLVPATSTPAEKALVLFNIFWVEAAWYILVARLFSLPRARAAYGRFKTALDRSLGVALGALGVRLVLP</sequence>
<organism evidence="7 8">
    <name type="scientific">Jannaschia ovalis</name>
    <dbReference type="NCBI Taxonomy" id="3038773"/>
    <lineage>
        <taxon>Bacteria</taxon>
        <taxon>Pseudomonadati</taxon>
        <taxon>Pseudomonadota</taxon>
        <taxon>Alphaproteobacteria</taxon>
        <taxon>Rhodobacterales</taxon>
        <taxon>Roseobacteraceae</taxon>
        <taxon>Jannaschia</taxon>
    </lineage>
</organism>
<name>A0ABY8LBQ9_9RHOB</name>
<feature type="transmembrane region" description="Helical" evidence="6">
    <location>
        <begin position="43"/>
        <end position="65"/>
    </location>
</feature>
<feature type="transmembrane region" description="Helical" evidence="6">
    <location>
        <begin position="70"/>
        <end position="88"/>
    </location>
</feature>